<dbReference type="InterPro" id="IPR053713">
    <property type="entry name" value="Bact_OM_Channel_sf"/>
</dbReference>
<feature type="chain" id="PRO_5001793685" evidence="2">
    <location>
        <begin position="25"/>
        <end position="231"/>
    </location>
</feature>
<evidence type="ECO:0000256" key="2">
    <source>
        <dbReference type="SAM" id="SignalP"/>
    </source>
</evidence>
<dbReference type="AlphaFoldDB" id="A0A085JIQ2"/>
<comment type="caution">
    <text evidence="3">The sequence shown here is derived from an EMBL/GenBank/DDBJ whole genome shotgun (WGS) entry which is preliminary data.</text>
</comment>
<dbReference type="EMBL" id="JMPR01000023">
    <property type="protein sequence ID" value="KFD20348.1"/>
    <property type="molecule type" value="Genomic_DNA"/>
</dbReference>
<protein>
    <submittedName>
        <fullName evidence="3">N-acetylneuraminic acid outer membrane channel protein</fullName>
    </submittedName>
</protein>
<dbReference type="PANTHER" id="PTHR38105">
    <property type="entry name" value="OUTER MEMBRANE PROTEIN-RELATED-RELATED"/>
    <property type="match status" value="1"/>
</dbReference>
<dbReference type="GO" id="GO:0015772">
    <property type="term" value="P:oligosaccharide transport"/>
    <property type="evidence" value="ECO:0007669"/>
    <property type="project" value="TreeGrafter"/>
</dbReference>
<evidence type="ECO:0000313" key="3">
    <source>
        <dbReference type="EMBL" id="KFD20348.1"/>
    </source>
</evidence>
<dbReference type="SUPFAM" id="SSF56935">
    <property type="entry name" value="Porins"/>
    <property type="match status" value="1"/>
</dbReference>
<dbReference type="Pfam" id="PF06178">
    <property type="entry name" value="KdgM"/>
    <property type="match status" value="1"/>
</dbReference>
<dbReference type="GO" id="GO:0009279">
    <property type="term" value="C:cell outer membrane"/>
    <property type="evidence" value="ECO:0007669"/>
    <property type="project" value="TreeGrafter"/>
</dbReference>
<name>A0A085JIQ2_9GAMM</name>
<dbReference type="eggNOG" id="COG1452">
    <property type="taxonomic scope" value="Bacteria"/>
</dbReference>
<keyword evidence="4" id="KW-1185">Reference proteome</keyword>
<sequence length="231" mass="27105">MLKKNTVACITLTSLLFMTHSALALELDYKHKYEDLTKEHTDVLTLSHTFRSGIGIGAKMKFHPEEKDNGDSGNFTDRRKLAEKEVKLNYTYKLTENTGIEPAMVYEIKDHEKKYKPSLKLKYHLSDNTRLSFRYRKEIADEENKPIKRVDRIDSEISQKIDDFKLSYTFTWYHGNENLYNNKKQDTEQEVKAGYQLTHHWLPYIGVKNVSLSKSSSQRQTEFITGISYEF</sequence>
<organism evidence="3 4">
    <name type="scientific">Tatumella ptyseos ATCC 33301</name>
    <dbReference type="NCBI Taxonomy" id="1005995"/>
    <lineage>
        <taxon>Bacteria</taxon>
        <taxon>Pseudomonadati</taxon>
        <taxon>Pseudomonadota</taxon>
        <taxon>Gammaproteobacteria</taxon>
        <taxon>Enterobacterales</taxon>
        <taxon>Erwiniaceae</taxon>
        <taxon>Tatumella</taxon>
    </lineage>
</organism>
<gene>
    <name evidence="3" type="ORF">GTPT_1354</name>
</gene>
<keyword evidence="1 2" id="KW-0732">Signal</keyword>
<reference evidence="3 4" key="1">
    <citation type="submission" date="2014-05" db="EMBL/GenBank/DDBJ databases">
        <title>ATOL: Assembling a taxonomically balanced genome-scale reconstruction of the evolutionary history of the Enterobacteriaceae.</title>
        <authorList>
            <person name="Plunkett G.III."/>
            <person name="Neeno-Eckwall E.C."/>
            <person name="Glasner J.D."/>
            <person name="Perna N.T."/>
        </authorList>
    </citation>
    <scope>NUCLEOTIDE SEQUENCE [LARGE SCALE GENOMIC DNA]</scope>
    <source>
        <strain evidence="3 4">ATCC 33301</strain>
    </source>
</reference>
<dbReference type="InterPro" id="IPR009331">
    <property type="entry name" value="Oligogalacturonate-sp_porin"/>
</dbReference>
<dbReference type="Proteomes" id="UP000028602">
    <property type="component" value="Unassembled WGS sequence"/>
</dbReference>
<accession>A0A085JIQ2</accession>
<dbReference type="PANTHER" id="PTHR38105:SF5">
    <property type="entry name" value="OUTER MEMBRANE PROTEIN"/>
    <property type="match status" value="1"/>
</dbReference>
<evidence type="ECO:0000256" key="1">
    <source>
        <dbReference type="ARBA" id="ARBA00022729"/>
    </source>
</evidence>
<dbReference type="OrthoDB" id="5817226at2"/>
<dbReference type="RefSeq" id="WP_038011100.1">
    <property type="nucleotide sequence ID" value="NZ_JMPR01000023.1"/>
</dbReference>
<feature type="signal peptide" evidence="2">
    <location>
        <begin position="1"/>
        <end position="24"/>
    </location>
</feature>
<proteinExistence type="predicted"/>
<evidence type="ECO:0000313" key="4">
    <source>
        <dbReference type="Proteomes" id="UP000028602"/>
    </source>
</evidence>
<dbReference type="GO" id="GO:0015288">
    <property type="term" value="F:porin activity"/>
    <property type="evidence" value="ECO:0007669"/>
    <property type="project" value="TreeGrafter"/>
</dbReference>
<dbReference type="Gene3D" id="2.40.160.40">
    <property type="entry name" value="monomeric porin ompg"/>
    <property type="match status" value="1"/>
</dbReference>